<dbReference type="AlphaFoldDB" id="A0A6J7ZTP2"/>
<evidence type="ECO:0008006" key="4">
    <source>
        <dbReference type="Google" id="ProtNLM"/>
    </source>
</evidence>
<reference evidence="2 3" key="1">
    <citation type="submission" date="2020-06" db="EMBL/GenBank/DDBJ databases">
        <authorList>
            <person name="Li R."/>
            <person name="Bekaert M."/>
        </authorList>
    </citation>
    <scope>NUCLEOTIDE SEQUENCE [LARGE SCALE GENOMIC DNA]</scope>
    <source>
        <strain evidence="3">wild</strain>
    </source>
</reference>
<protein>
    <recommendedName>
        <fullName evidence="4">Integrase catalytic domain-containing protein</fullName>
    </recommendedName>
</protein>
<accession>A0A6J7ZTP2</accession>
<dbReference type="EMBL" id="CACVKT020000071">
    <property type="protein sequence ID" value="CAC5355659.1"/>
    <property type="molecule type" value="Genomic_DNA"/>
</dbReference>
<feature type="region of interest" description="Disordered" evidence="1">
    <location>
        <begin position="16"/>
        <end position="37"/>
    </location>
</feature>
<dbReference type="Proteomes" id="UP000507470">
    <property type="component" value="Unassembled WGS sequence"/>
</dbReference>
<proteinExistence type="predicted"/>
<organism evidence="2 3">
    <name type="scientific">Mytilus coruscus</name>
    <name type="common">Sea mussel</name>
    <dbReference type="NCBI Taxonomy" id="42192"/>
    <lineage>
        <taxon>Eukaryota</taxon>
        <taxon>Metazoa</taxon>
        <taxon>Spiralia</taxon>
        <taxon>Lophotrochozoa</taxon>
        <taxon>Mollusca</taxon>
        <taxon>Bivalvia</taxon>
        <taxon>Autobranchia</taxon>
        <taxon>Pteriomorphia</taxon>
        <taxon>Mytilida</taxon>
        <taxon>Mytiloidea</taxon>
        <taxon>Mytilidae</taxon>
        <taxon>Mytilinae</taxon>
        <taxon>Mytilus</taxon>
    </lineage>
</organism>
<name>A0A6J7ZTP2_MYTCO</name>
<gene>
    <name evidence="2" type="ORF">MCOR_255</name>
</gene>
<keyword evidence="3" id="KW-1185">Reference proteome</keyword>
<evidence type="ECO:0000256" key="1">
    <source>
        <dbReference type="SAM" id="MobiDB-lite"/>
    </source>
</evidence>
<evidence type="ECO:0000313" key="2">
    <source>
        <dbReference type="EMBL" id="CAC5355659.1"/>
    </source>
</evidence>
<sequence length="228" mass="26288">MEEEVSAKLMDECGVVPQEWSVEEPEDTTENKTEDLHDVNEAREDQELQENDISMVNAESLSRLQKEDPSLRNCREQAYKTPECIENIPKGFYWEKDILHRNGRQPITLSTVGIPKTILTNQGSNFTSELLKQLNEFLKDYITGERSVNKSVTEHVVNIWERLAEMTSLVKSNLERQRSFSAGDEVLILLPSDTKKMAAQWKGLFRVVERFNDVNFKVNIRGRRGIVT</sequence>
<evidence type="ECO:0000313" key="3">
    <source>
        <dbReference type="Proteomes" id="UP000507470"/>
    </source>
</evidence>